<evidence type="ECO:0000256" key="3">
    <source>
        <dbReference type="ARBA" id="ARBA00022833"/>
    </source>
</evidence>
<dbReference type="SMART" id="SM00066">
    <property type="entry name" value="GAL4"/>
    <property type="match status" value="1"/>
</dbReference>
<gene>
    <name evidence="10" type="ORF">PG991_006609</name>
</gene>
<feature type="region of interest" description="Disordered" evidence="8">
    <location>
        <begin position="852"/>
        <end position="898"/>
    </location>
</feature>
<dbReference type="Pfam" id="PF04082">
    <property type="entry name" value="Fungal_trans"/>
    <property type="match status" value="1"/>
</dbReference>
<evidence type="ECO:0000313" key="11">
    <source>
        <dbReference type="Proteomes" id="UP001396898"/>
    </source>
</evidence>
<dbReference type="InterPro" id="IPR001138">
    <property type="entry name" value="Zn2Cys6_DnaBD"/>
</dbReference>
<dbReference type="Pfam" id="PF00172">
    <property type="entry name" value="Zn_clus"/>
    <property type="match status" value="1"/>
</dbReference>
<keyword evidence="4" id="KW-0805">Transcription regulation</keyword>
<dbReference type="InterPro" id="IPR036864">
    <property type="entry name" value="Zn2-C6_fun-type_DNA-bd_sf"/>
</dbReference>
<evidence type="ECO:0000256" key="2">
    <source>
        <dbReference type="ARBA" id="ARBA00022723"/>
    </source>
</evidence>
<name>A0ABR1RZM4_9PEZI</name>
<evidence type="ECO:0000313" key="10">
    <source>
        <dbReference type="EMBL" id="KAK8023370.1"/>
    </source>
</evidence>
<comment type="subcellular location">
    <subcellularLocation>
        <location evidence="1">Nucleus</location>
    </subcellularLocation>
</comment>
<dbReference type="PROSITE" id="PS50048">
    <property type="entry name" value="ZN2_CY6_FUNGAL_2"/>
    <property type="match status" value="1"/>
</dbReference>
<dbReference type="SUPFAM" id="SSF57701">
    <property type="entry name" value="Zn2/Cys6 DNA-binding domain"/>
    <property type="match status" value="1"/>
</dbReference>
<keyword evidence="7" id="KW-0539">Nucleus</keyword>
<dbReference type="PANTHER" id="PTHR31313:SF85">
    <property type="entry name" value="ZN(II)2CYS6 TRANSCRIPTION FACTOR (EUROFUNG)"/>
    <property type="match status" value="1"/>
</dbReference>
<accession>A0ABR1RZM4</accession>
<organism evidence="10 11">
    <name type="scientific">Apiospora marii</name>
    <dbReference type="NCBI Taxonomy" id="335849"/>
    <lineage>
        <taxon>Eukaryota</taxon>
        <taxon>Fungi</taxon>
        <taxon>Dikarya</taxon>
        <taxon>Ascomycota</taxon>
        <taxon>Pezizomycotina</taxon>
        <taxon>Sordariomycetes</taxon>
        <taxon>Xylariomycetidae</taxon>
        <taxon>Amphisphaeriales</taxon>
        <taxon>Apiosporaceae</taxon>
        <taxon>Apiospora</taxon>
    </lineage>
</organism>
<protein>
    <recommendedName>
        <fullName evidence="9">Zn(2)-C6 fungal-type domain-containing protein</fullName>
    </recommendedName>
</protein>
<evidence type="ECO:0000256" key="1">
    <source>
        <dbReference type="ARBA" id="ARBA00004123"/>
    </source>
</evidence>
<evidence type="ECO:0000256" key="8">
    <source>
        <dbReference type="SAM" id="MobiDB-lite"/>
    </source>
</evidence>
<dbReference type="PRINTS" id="PR00755">
    <property type="entry name" value="AFLATOXINBRP"/>
</dbReference>
<feature type="region of interest" description="Disordered" evidence="8">
    <location>
        <begin position="385"/>
        <end position="407"/>
    </location>
</feature>
<dbReference type="CDD" id="cd00067">
    <property type="entry name" value="GAL4"/>
    <property type="match status" value="1"/>
</dbReference>
<sequence length="948" mass="106384">MGRWGHRLFEGDQDLDLACEINDAFGKDRIHLSRLIHQTDMMAPMDARLYYKTEEYEAELAELVVEFRQKLDAGFGDQLFDMYRAKEHEYQGKYRVILVGALVMRTGAKIRDGDLQHLRDLVPEIHCSPRYALPICDEGFRSPGKAQFLAALDHYTPGTPRNFSEPSCFTCGKIQTDLGKAPLSCGRCKTGGLRVIPEAERDPMSAKRIRLVLIIPKFPSIPRSATSRFNPNAMSSSGAVDTARQMAPSAAKQQKKSAFSCHNCRSRKVKCGAERPSCQRCIKRGEQCVYKLAPTLSYTERLEQRIKELENEVQRLKGGHGNEAEAQTPETPEDASVSESSGSRQPTDQLKQRLSGSYDGLKVDEKGVITYHGATSFFQAITENPAKGPEDEEQDGAGSSRSAQDMDRRQRLVNNAWHSRALECFTNIPEPFHYLLDLHWCWIQPLFNFVYRPAFMRDIQSNGPYYSHTLLSAIMSHSTRWAKRDPVIQEQLEPYEQGALFRRQARSFLFEELNRGVCTIPMIQTLLLLSAQECSSGNATQAWVYSGIAFRLVDHLGIFIDGQRYATDVRLSEEEVEIRHRLFWSCYFWDKIISLYLGRRPTLTQVSVSPPGFMYDDSAEEELWVPHGVIFAPGKQYPPTPAHSTSCFIKMCELSVIFNQILINIYDPLQQLSPSIIEDCVRTEGAALQSWWDALPHFLRIDTDNIPLYAPPSHIVTLNSLYHTFKILLFRPTLVKRSRQSAGERSQNQDHLRICVASAVSIAAIFDLFCRTFGEDHCITSLSYSLYIATSIFLLQVQALPGDTQALRRLLFCVQYLERVQTINPVIGSALHPIKEVIAKMGLDQQAVAAAAPQQTTVSTPEMGEGGGAFSSPSANAGYDPGHHHQAPPPSGDFHGGQFGTAADLDFSLMPDDMFEALSTLEPISVSLQPLDHSHASSQQPAWPFTGR</sequence>
<dbReference type="InterPro" id="IPR051615">
    <property type="entry name" value="Transcr_Regulatory_Elem"/>
</dbReference>
<feature type="domain" description="Zn(2)-C6 fungal-type" evidence="9">
    <location>
        <begin position="260"/>
        <end position="290"/>
    </location>
</feature>
<comment type="caution">
    <text evidence="10">The sequence shown here is derived from an EMBL/GenBank/DDBJ whole genome shotgun (WGS) entry which is preliminary data.</text>
</comment>
<reference evidence="10 11" key="1">
    <citation type="submission" date="2023-01" db="EMBL/GenBank/DDBJ databases">
        <title>Analysis of 21 Apiospora genomes using comparative genomics revels a genus with tremendous synthesis potential of carbohydrate active enzymes and secondary metabolites.</title>
        <authorList>
            <person name="Sorensen T."/>
        </authorList>
    </citation>
    <scope>NUCLEOTIDE SEQUENCE [LARGE SCALE GENOMIC DNA]</scope>
    <source>
        <strain evidence="10 11">CBS 20057</strain>
    </source>
</reference>
<keyword evidence="6" id="KW-0804">Transcription</keyword>
<keyword evidence="5" id="KW-0238">DNA-binding</keyword>
<keyword evidence="2" id="KW-0479">Metal-binding</keyword>
<dbReference type="Gene3D" id="4.10.240.10">
    <property type="entry name" value="Zn(2)-C6 fungal-type DNA-binding domain"/>
    <property type="match status" value="1"/>
</dbReference>
<dbReference type="PANTHER" id="PTHR31313">
    <property type="entry name" value="TY1 ENHANCER ACTIVATOR"/>
    <property type="match status" value="1"/>
</dbReference>
<dbReference type="CDD" id="cd12148">
    <property type="entry name" value="fungal_TF_MHR"/>
    <property type="match status" value="1"/>
</dbReference>
<evidence type="ECO:0000259" key="9">
    <source>
        <dbReference type="PROSITE" id="PS50048"/>
    </source>
</evidence>
<evidence type="ECO:0000256" key="5">
    <source>
        <dbReference type="ARBA" id="ARBA00023125"/>
    </source>
</evidence>
<proteinExistence type="predicted"/>
<keyword evidence="11" id="KW-1185">Reference proteome</keyword>
<feature type="region of interest" description="Disordered" evidence="8">
    <location>
        <begin position="318"/>
        <end position="356"/>
    </location>
</feature>
<dbReference type="PROSITE" id="PS00463">
    <property type="entry name" value="ZN2_CY6_FUNGAL_1"/>
    <property type="match status" value="1"/>
</dbReference>
<evidence type="ECO:0000256" key="7">
    <source>
        <dbReference type="ARBA" id="ARBA00023242"/>
    </source>
</evidence>
<dbReference type="Proteomes" id="UP001396898">
    <property type="component" value="Unassembled WGS sequence"/>
</dbReference>
<dbReference type="SMART" id="SM00906">
    <property type="entry name" value="Fungal_trans"/>
    <property type="match status" value="1"/>
</dbReference>
<evidence type="ECO:0000256" key="4">
    <source>
        <dbReference type="ARBA" id="ARBA00023015"/>
    </source>
</evidence>
<dbReference type="EMBL" id="JAQQWI010000008">
    <property type="protein sequence ID" value="KAK8023370.1"/>
    <property type="molecule type" value="Genomic_DNA"/>
</dbReference>
<dbReference type="InterPro" id="IPR007219">
    <property type="entry name" value="XnlR_reg_dom"/>
</dbReference>
<keyword evidence="3" id="KW-0862">Zinc</keyword>
<evidence type="ECO:0000256" key="6">
    <source>
        <dbReference type="ARBA" id="ARBA00023163"/>
    </source>
</evidence>
<feature type="compositionally biased region" description="Polar residues" evidence="8">
    <location>
        <begin position="337"/>
        <end position="355"/>
    </location>
</feature>